<feature type="domain" description="Sulphotransferase Stf0" evidence="1">
    <location>
        <begin position="18"/>
        <end position="230"/>
    </location>
</feature>
<dbReference type="InterPro" id="IPR024628">
    <property type="entry name" value="Sulfotransferase_Stf0_dom"/>
</dbReference>
<dbReference type="RefSeq" id="WP_158272342.1">
    <property type="nucleotide sequence ID" value="NZ_QAYC01000008.1"/>
</dbReference>
<dbReference type="AlphaFoldDB" id="A0A8E2VIQ8"/>
<keyword evidence="2" id="KW-0808">Transferase</keyword>
<gene>
    <name evidence="2" type="ORF">C8N38_10830</name>
</gene>
<dbReference type="SUPFAM" id="SSF52540">
    <property type="entry name" value="P-loop containing nucleoside triphosphate hydrolases"/>
    <property type="match status" value="1"/>
</dbReference>
<dbReference type="PIRSF" id="PIRSF021497">
    <property type="entry name" value="Sulphotransferase_Stf0"/>
    <property type="match status" value="1"/>
</dbReference>
<reference evidence="2 3" key="1">
    <citation type="submission" date="2018-04" db="EMBL/GenBank/DDBJ databases">
        <title>Genomic Encyclopedia of Archaeal and Bacterial Type Strains, Phase II (KMG-II): from individual species to whole genera.</title>
        <authorList>
            <person name="Goeker M."/>
        </authorList>
    </citation>
    <scope>NUCLEOTIDE SEQUENCE [LARGE SCALE GENOMIC DNA]</scope>
    <source>
        <strain evidence="2 3">DSM 19783</strain>
    </source>
</reference>
<dbReference type="Gene3D" id="3.40.50.300">
    <property type="entry name" value="P-loop containing nucleotide triphosphate hydrolases"/>
    <property type="match status" value="1"/>
</dbReference>
<dbReference type="Proteomes" id="UP000244037">
    <property type="component" value="Unassembled WGS sequence"/>
</dbReference>
<protein>
    <submittedName>
        <fullName evidence="2">LPS sulfotransferase NodH</fullName>
    </submittedName>
</protein>
<evidence type="ECO:0000259" key="1">
    <source>
        <dbReference type="Pfam" id="PF09037"/>
    </source>
</evidence>
<dbReference type="InterPro" id="IPR015124">
    <property type="entry name" value="Stf0"/>
</dbReference>
<dbReference type="GO" id="GO:0016740">
    <property type="term" value="F:transferase activity"/>
    <property type="evidence" value="ECO:0007669"/>
    <property type="project" value="UniProtKB-KW"/>
</dbReference>
<name>A0A8E2VIQ8_9RHOB</name>
<proteinExistence type="predicted"/>
<comment type="caution">
    <text evidence="2">The sequence shown here is derived from an EMBL/GenBank/DDBJ whole genome shotgun (WGS) entry which is preliminary data.</text>
</comment>
<evidence type="ECO:0000313" key="3">
    <source>
        <dbReference type="Proteomes" id="UP000244037"/>
    </source>
</evidence>
<sequence length="270" mass="29968">MSTPSDTSAVSGRQTGIVLLAEGRSGSSWLGQLTDATGVMGRSSEWIEPKLLGVDPRRTDAEGYVAAVVAAASGANGRFALKIFPRHLLWFGETYGADFLTLCARAHEIHLARLTRQDRLRQAISLVKARQTGRWSSELRGNDRHTVFDRAEIARAIHFLERSDAFWNAYETITGLAPKAFVYEPLLGDPTPYLDWAASALGVRCDATPDARYAVQRNAETEDWVARFRGEAVDAEVTALRVCSGRRSRVQTMFRALRGDPSFGRDLYRF</sequence>
<dbReference type="Pfam" id="PF09037">
    <property type="entry name" value="Sulphotransf"/>
    <property type="match status" value="1"/>
</dbReference>
<evidence type="ECO:0000313" key="2">
    <source>
        <dbReference type="EMBL" id="PTW48281.1"/>
    </source>
</evidence>
<organism evidence="2 3">
    <name type="scientific">Rhodovulum kholense</name>
    <dbReference type="NCBI Taxonomy" id="453584"/>
    <lineage>
        <taxon>Bacteria</taxon>
        <taxon>Pseudomonadati</taxon>
        <taxon>Pseudomonadota</taxon>
        <taxon>Alphaproteobacteria</taxon>
        <taxon>Rhodobacterales</taxon>
        <taxon>Paracoccaceae</taxon>
        <taxon>Rhodovulum</taxon>
    </lineage>
</organism>
<dbReference type="EMBL" id="QAYC01000008">
    <property type="protein sequence ID" value="PTW48281.1"/>
    <property type="molecule type" value="Genomic_DNA"/>
</dbReference>
<accession>A0A8E2VIQ8</accession>
<dbReference type="InterPro" id="IPR027417">
    <property type="entry name" value="P-loop_NTPase"/>
</dbReference>
<dbReference type="OrthoDB" id="8276527at2"/>
<keyword evidence="3" id="KW-1185">Reference proteome</keyword>